<comment type="caution">
    <text evidence="2">The sequence shown here is derived from an EMBL/GenBank/DDBJ whole genome shotgun (WGS) entry which is preliminary data.</text>
</comment>
<dbReference type="AlphaFoldDB" id="A0A4Y2KLT0"/>
<proteinExistence type="predicted"/>
<reference evidence="2 3" key="1">
    <citation type="journal article" date="2019" name="Sci. Rep.">
        <title>Orb-weaving spider Araneus ventricosus genome elucidates the spidroin gene catalogue.</title>
        <authorList>
            <person name="Kono N."/>
            <person name="Nakamura H."/>
            <person name="Ohtoshi R."/>
            <person name="Moran D.A.P."/>
            <person name="Shinohara A."/>
            <person name="Yoshida Y."/>
            <person name="Fujiwara M."/>
            <person name="Mori M."/>
            <person name="Tomita M."/>
            <person name="Arakawa K."/>
        </authorList>
    </citation>
    <scope>NUCLEOTIDE SEQUENCE [LARGE SCALE GENOMIC DNA]</scope>
</reference>
<name>A0A4Y2KLT0_ARAVE</name>
<accession>A0A4Y2KLT0</accession>
<evidence type="ECO:0000313" key="3">
    <source>
        <dbReference type="Proteomes" id="UP000499080"/>
    </source>
</evidence>
<evidence type="ECO:0000259" key="1">
    <source>
        <dbReference type="PROSITE" id="PS50878"/>
    </source>
</evidence>
<dbReference type="OrthoDB" id="3051850at2759"/>
<dbReference type="InterPro" id="IPR043502">
    <property type="entry name" value="DNA/RNA_pol_sf"/>
</dbReference>
<feature type="domain" description="Reverse transcriptase" evidence="1">
    <location>
        <begin position="1"/>
        <end position="188"/>
    </location>
</feature>
<dbReference type="EMBL" id="BGPR01004696">
    <property type="protein sequence ID" value="GBN02343.1"/>
    <property type="molecule type" value="Genomic_DNA"/>
</dbReference>
<organism evidence="2 3">
    <name type="scientific">Araneus ventricosus</name>
    <name type="common">Orbweaver spider</name>
    <name type="synonym">Epeira ventricosa</name>
    <dbReference type="NCBI Taxonomy" id="182803"/>
    <lineage>
        <taxon>Eukaryota</taxon>
        <taxon>Metazoa</taxon>
        <taxon>Ecdysozoa</taxon>
        <taxon>Arthropoda</taxon>
        <taxon>Chelicerata</taxon>
        <taxon>Arachnida</taxon>
        <taxon>Araneae</taxon>
        <taxon>Araneomorphae</taxon>
        <taxon>Entelegynae</taxon>
        <taxon>Araneoidea</taxon>
        <taxon>Araneidae</taxon>
        <taxon>Araneus</taxon>
    </lineage>
</organism>
<keyword evidence="3" id="KW-1185">Reference proteome</keyword>
<dbReference type="Pfam" id="PF00078">
    <property type="entry name" value="RVT_1"/>
    <property type="match status" value="1"/>
</dbReference>
<dbReference type="PROSITE" id="PS50878">
    <property type="entry name" value="RT_POL"/>
    <property type="match status" value="1"/>
</dbReference>
<dbReference type="Proteomes" id="UP000499080">
    <property type="component" value="Unassembled WGS sequence"/>
</dbReference>
<dbReference type="InterPro" id="IPR000477">
    <property type="entry name" value="RT_dom"/>
</dbReference>
<dbReference type="PANTHER" id="PTHR33332">
    <property type="entry name" value="REVERSE TRANSCRIPTASE DOMAIN-CONTAINING PROTEIN"/>
    <property type="match status" value="1"/>
</dbReference>
<dbReference type="GO" id="GO:0071897">
    <property type="term" value="P:DNA biosynthetic process"/>
    <property type="evidence" value="ECO:0007669"/>
    <property type="project" value="UniProtKB-ARBA"/>
</dbReference>
<evidence type="ECO:0000313" key="2">
    <source>
        <dbReference type="EMBL" id="GBN02343.1"/>
    </source>
</evidence>
<protein>
    <recommendedName>
        <fullName evidence="1">Reverse transcriptase domain-containing protein</fullName>
    </recommendedName>
</protein>
<gene>
    <name evidence="2" type="primary">R1A1-elementORF2_666</name>
    <name evidence="2" type="ORF">AVEN_260405_1</name>
</gene>
<sequence length="308" mass="34434">MTLVTLVYRERAPVTFYLPDLYMSYSSIKLFGGGTWCWPGVGPLGGFCIASTARPSIKSSRQCFRGCPQGSVIAPVLWDFYINSVLNLNNGEMYIQAFADDLALIIGGRTARELESNTNIALAKVPSSLDSLKLKLSIQKYQAVVYRSISSRKFSKRNSTVLNRKPTFKINNISIKVTDSLKLLGFIIDNKLTRTAHINSLHDRTLFLTSNFNRVIKSDWSVNKNLMKAWYLTTIEKALLYGASVWGGALTKVQIDRLHSIQRIFLLKFTRGYRTMSTNVLNVLSGIPPLHITAEVENIKISDLGAAL</sequence>
<dbReference type="SUPFAM" id="SSF56672">
    <property type="entry name" value="DNA/RNA polymerases"/>
    <property type="match status" value="1"/>
</dbReference>